<dbReference type="PANTHER" id="PTHR10928:SF2">
    <property type="entry name" value="SUPPRESSOR OF FUSED HOMOLOG"/>
    <property type="match status" value="1"/>
</dbReference>
<dbReference type="InterPro" id="IPR038489">
    <property type="entry name" value="SUFU_C_sf"/>
</dbReference>
<dbReference type="InterPro" id="IPR024314">
    <property type="entry name" value="SUFU_C"/>
</dbReference>
<dbReference type="STRING" id="6216.A0A0R3S9T4"/>
<dbReference type="GO" id="GO:0005634">
    <property type="term" value="C:nucleus"/>
    <property type="evidence" value="ECO:0007669"/>
    <property type="project" value="TreeGrafter"/>
</dbReference>
<protein>
    <submittedName>
        <fullName evidence="5">SUFU_C domain-containing protein</fullName>
    </submittedName>
</protein>
<proteinExistence type="predicted"/>
<feature type="compositionally biased region" description="Pro residues" evidence="1">
    <location>
        <begin position="308"/>
        <end position="318"/>
    </location>
</feature>
<dbReference type="EMBL" id="UYSG01000164">
    <property type="protein sequence ID" value="VDL18502.1"/>
    <property type="molecule type" value="Genomic_DNA"/>
</dbReference>
<name>A0A0R3S9T4_HYMDI</name>
<feature type="region of interest" description="Disordered" evidence="1">
    <location>
        <begin position="288"/>
        <end position="336"/>
    </location>
</feature>
<dbReference type="Proteomes" id="UP000274504">
    <property type="component" value="Unassembled WGS sequence"/>
</dbReference>
<dbReference type="GO" id="GO:0005737">
    <property type="term" value="C:cytoplasm"/>
    <property type="evidence" value="ECO:0007669"/>
    <property type="project" value="TreeGrafter"/>
</dbReference>
<evidence type="ECO:0000259" key="2">
    <source>
        <dbReference type="Pfam" id="PF12470"/>
    </source>
</evidence>
<evidence type="ECO:0000313" key="3">
    <source>
        <dbReference type="EMBL" id="VDL18502.1"/>
    </source>
</evidence>
<feature type="domain" description="Suppressor of fused C-terminal" evidence="2">
    <location>
        <begin position="98"/>
        <end position="218"/>
    </location>
</feature>
<feature type="region of interest" description="Disordered" evidence="1">
    <location>
        <begin position="362"/>
        <end position="399"/>
    </location>
</feature>
<feature type="region of interest" description="Disordered" evidence="1">
    <location>
        <begin position="65"/>
        <end position="85"/>
    </location>
</feature>
<feature type="compositionally biased region" description="Gly residues" evidence="1">
    <location>
        <begin position="362"/>
        <end position="371"/>
    </location>
</feature>
<dbReference type="WBParaSite" id="HDID_0000104001-mRNA-1">
    <property type="protein sequence ID" value="HDID_0000104001-mRNA-1"/>
    <property type="gene ID" value="HDID_0000104001"/>
</dbReference>
<organism evidence="5">
    <name type="scientific">Hymenolepis diminuta</name>
    <name type="common">Rat tapeworm</name>
    <dbReference type="NCBI Taxonomy" id="6216"/>
    <lineage>
        <taxon>Eukaryota</taxon>
        <taxon>Metazoa</taxon>
        <taxon>Spiralia</taxon>
        <taxon>Lophotrochozoa</taxon>
        <taxon>Platyhelminthes</taxon>
        <taxon>Cestoda</taxon>
        <taxon>Eucestoda</taxon>
        <taxon>Cyclophyllidea</taxon>
        <taxon>Hymenolepididae</taxon>
        <taxon>Hymenolepis</taxon>
    </lineage>
</organism>
<evidence type="ECO:0000313" key="4">
    <source>
        <dbReference type="Proteomes" id="UP000274504"/>
    </source>
</evidence>
<feature type="compositionally biased region" description="Low complexity" evidence="1">
    <location>
        <begin position="292"/>
        <end position="307"/>
    </location>
</feature>
<reference evidence="3 4" key="2">
    <citation type="submission" date="2018-11" db="EMBL/GenBank/DDBJ databases">
        <authorList>
            <consortium name="Pathogen Informatics"/>
        </authorList>
    </citation>
    <scope>NUCLEOTIDE SEQUENCE [LARGE SCALE GENOMIC DNA]</scope>
</reference>
<dbReference type="Pfam" id="PF12470">
    <property type="entry name" value="SUFU_C"/>
    <property type="match status" value="1"/>
</dbReference>
<gene>
    <name evidence="3" type="ORF">HDID_LOCUS1041</name>
</gene>
<evidence type="ECO:0000313" key="5">
    <source>
        <dbReference type="WBParaSite" id="HDID_0000104001-mRNA-1"/>
    </source>
</evidence>
<sequence length="399" mass="41993">MPRPLFGPCSIHPFAILNEKKEEPTAFRNGSSILTSASPLDILTEMRLRRAGGASSAGSFIPGRFGGGSSSLPGTPGSSIGGGGDSAPCTPLAHLSLSPASLEMHPSRAIDCLDVHLSLEAGKLLPLAICDRLKHGRHFTFLNANYPEHAITLVPPGVTGAMVTPDVPFVSRGSWLQIFLPKDFLEQLERQFSILQYPDEVILPLVFRWPERRFRVCILDATNTQLAPQPTIPPPVPQGHPIMSPRSMPGSAAVFTPTSPMPPYLFPPGCVPPPQVLAAFINAQQGRGGFMGSASPQGSGASSSQSPPFMPPPCPLGKPSPASAPHLPFSQPVQAPPTISPNIMEAMLASFMSLYGNKTGFGGGGGGGNGGVPPFVPPFTAHQHQPEPPSDPSNTRPSW</sequence>
<dbReference type="PANTHER" id="PTHR10928">
    <property type="entry name" value="SUPPRESSOR OF FUSED"/>
    <property type="match status" value="1"/>
</dbReference>
<dbReference type="AlphaFoldDB" id="A0A0R3S9T4"/>
<evidence type="ECO:0000256" key="1">
    <source>
        <dbReference type="SAM" id="MobiDB-lite"/>
    </source>
</evidence>
<dbReference type="Gene3D" id="3.30.1360.230">
    <property type="entry name" value="Sufu, C-terminal domain"/>
    <property type="match status" value="1"/>
</dbReference>
<accession>A0A0R3S9T4</accession>
<reference evidence="5" key="1">
    <citation type="submission" date="2017-02" db="UniProtKB">
        <authorList>
            <consortium name="WormBaseParasite"/>
        </authorList>
    </citation>
    <scope>IDENTIFICATION</scope>
</reference>
<dbReference type="OrthoDB" id="10038834at2759"/>
<dbReference type="InterPro" id="IPR007768">
    <property type="entry name" value="Suppressor_of_fused"/>
</dbReference>